<evidence type="ECO:0000313" key="1">
    <source>
        <dbReference type="EMBL" id="KAI4298617.1"/>
    </source>
</evidence>
<proteinExistence type="predicted"/>
<name>A0ACB9KMY4_BAUVA</name>
<dbReference type="Proteomes" id="UP000828941">
    <property type="component" value="Chromosome 13"/>
</dbReference>
<keyword evidence="2" id="KW-1185">Reference proteome</keyword>
<comment type="caution">
    <text evidence="1">The sequence shown here is derived from an EMBL/GenBank/DDBJ whole genome shotgun (WGS) entry which is preliminary data.</text>
</comment>
<gene>
    <name evidence="1" type="ORF">L6164_032153</name>
</gene>
<sequence length="186" mass="20477">MKPKISDFGMARLFQMDQSRGNTNRIVGTHGYMAPEYVRHGHFSVKSDVFSFGVLILEIVSGLKNSEIRESSSIEHLVSFVWRNWRKGAASNIVDSTLNGGSINEIMRCIHIGLLCVEENAANRPTMASVMLMLDNSSATLPKPSQPAFVLLGRGFTETESVGRNSANNDVQASINEASISELYPR</sequence>
<evidence type="ECO:0000313" key="2">
    <source>
        <dbReference type="Proteomes" id="UP000828941"/>
    </source>
</evidence>
<organism evidence="1 2">
    <name type="scientific">Bauhinia variegata</name>
    <name type="common">Purple orchid tree</name>
    <name type="synonym">Phanera variegata</name>
    <dbReference type="NCBI Taxonomy" id="167791"/>
    <lineage>
        <taxon>Eukaryota</taxon>
        <taxon>Viridiplantae</taxon>
        <taxon>Streptophyta</taxon>
        <taxon>Embryophyta</taxon>
        <taxon>Tracheophyta</taxon>
        <taxon>Spermatophyta</taxon>
        <taxon>Magnoliopsida</taxon>
        <taxon>eudicotyledons</taxon>
        <taxon>Gunneridae</taxon>
        <taxon>Pentapetalae</taxon>
        <taxon>rosids</taxon>
        <taxon>fabids</taxon>
        <taxon>Fabales</taxon>
        <taxon>Fabaceae</taxon>
        <taxon>Cercidoideae</taxon>
        <taxon>Cercideae</taxon>
        <taxon>Bauhiniinae</taxon>
        <taxon>Bauhinia</taxon>
    </lineage>
</organism>
<protein>
    <submittedName>
        <fullName evidence="1">Uncharacterized protein</fullName>
    </submittedName>
</protein>
<dbReference type="EMBL" id="CM039438">
    <property type="protein sequence ID" value="KAI4298617.1"/>
    <property type="molecule type" value="Genomic_DNA"/>
</dbReference>
<accession>A0ACB9KMY4</accession>
<reference evidence="1 2" key="1">
    <citation type="journal article" date="2022" name="DNA Res.">
        <title>Chromosomal-level genome assembly of the orchid tree Bauhinia variegata (Leguminosae; Cercidoideae) supports the allotetraploid origin hypothesis of Bauhinia.</title>
        <authorList>
            <person name="Zhong Y."/>
            <person name="Chen Y."/>
            <person name="Zheng D."/>
            <person name="Pang J."/>
            <person name="Liu Y."/>
            <person name="Luo S."/>
            <person name="Meng S."/>
            <person name="Qian L."/>
            <person name="Wei D."/>
            <person name="Dai S."/>
            <person name="Zhou R."/>
        </authorList>
    </citation>
    <scope>NUCLEOTIDE SEQUENCE [LARGE SCALE GENOMIC DNA]</scope>
    <source>
        <strain evidence="1">BV-YZ2020</strain>
    </source>
</reference>